<dbReference type="AlphaFoldDB" id="A0A163E694"/>
<keyword evidence="2" id="KW-1185">Reference proteome</keyword>
<organism evidence="1 2">
    <name type="scientific">Paenibacillus glucanolyticus</name>
    <dbReference type="NCBI Taxonomy" id="59843"/>
    <lineage>
        <taxon>Bacteria</taxon>
        <taxon>Bacillati</taxon>
        <taxon>Bacillota</taxon>
        <taxon>Bacilli</taxon>
        <taxon>Bacillales</taxon>
        <taxon>Paenibacillaceae</taxon>
        <taxon>Paenibacillus</taxon>
    </lineage>
</organism>
<reference evidence="1" key="1">
    <citation type="journal article" date="2016" name="Genome Announc.">
        <title>Draft genomes of two strains of Paenibacillus glucanolyticus with capability to degrade lignocellulose.</title>
        <authorList>
            <person name="Mathews S.L."/>
            <person name="Pawlak J."/>
            <person name="Grunden A.M."/>
        </authorList>
    </citation>
    <scope>NUCLEOTIDE SEQUENCE [LARGE SCALE GENOMIC DNA]</scope>
    <source>
        <strain evidence="1">SLM1</strain>
    </source>
</reference>
<sequence length="103" mass="11652">MILTVISGRNEDDWFDIDVPDECSIGRLNELLGLRLFHEPSSEGIQYILEAKFPEGLWFTVGGHSSLVEAGLREGSYIRLQRAFSTTTEEAPVYGRRSLFQES</sequence>
<dbReference type="RefSeq" id="WP_006211205.1">
    <property type="nucleotide sequence ID" value="NZ_CP147845.1"/>
</dbReference>
<evidence type="ECO:0008006" key="3">
    <source>
        <dbReference type="Google" id="ProtNLM"/>
    </source>
</evidence>
<evidence type="ECO:0000313" key="2">
    <source>
        <dbReference type="Proteomes" id="UP000076796"/>
    </source>
</evidence>
<dbReference type="GeneID" id="97554861"/>
<evidence type="ECO:0000313" key="1">
    <source>
        <dbReference type="EMBL" id="KZS43635.1"/>
    </source>
</evidence>
<accession>A0A163E694</accession>
<proteinExistence type="predicted"/>
<comment type="caution">
    <text evidence="1">The sequence shown here is derived from an EMBL/GenBank/DDBJ whole genome shotgun (WGS) entry which is preliminary data.</text>
</comment>
<dbReference type="OrthoDB" id="2615416at2"/>
<dbReference type="EMBL" id="LWMH01000002">
    <property type="protein sequence ID" value="KZS43635.1"/>
    <property type="molecule type" value="Genomic_DNA"/>
</dbReference>
<name>A0A163E694_9BACL</name>
<protein>
    <recommendedName>
        <fullName evidence="3">Ubiquitin-like domain-containing protein</fullName>
    </recommendedName>
</protein>
<gene>
    <name evidence="1" type="ORF">AWU65_26430</name>
</gene>
<dbReference type="Proteomes" id="UP000076796">
    <property type="component" value="Unassembled WGS sequence"/>
</dbReference>
<dbReference type="STRING" id="59843.A3958_25165"/>